<organism evidence="2 3">
    <name type="scientific">Fasciola hepatica</name>
    <name type="common">Liver fluke</name>
    <dbReference type="NCBI Taxonomy" id="6192"/>
    <lineage>
        <taxon>Eukaryota</taxon>
        <taxon>Metazoa</taxon>
        <taxon>Spiralia</taxon>
        <taxon>Lophotrochozoa</taxon>
        <taxon>Platyhelminthes</taxon>
        <taxon>Trematoda</taxon>
        <taxon>Digenea</taxon>
        <taxon>Plagiorchiida</taxon>
        <taxon>Echinostomata</taxon>
        <taxon>Echinostomatoidea</taxon>
        <taxon>Fasciolidae</taxon>
        <taxon>Fasciola</taxon>
    </lineage>
</organism>
<feature type="region of interest" description="Disordered" evidence="1">
    <location>
        <begin position="111"/>
        <end position="132"/>
    </location>
</feature>
<gene>
    <name evidence="2" type="ORF">D915_007106</name>
</gene>
<accession>A0A4E0RKS5</accession>
<evidence type="ECO:0000313" key="3">
    <source>
        <dbReference type="Proteomes" id="UP000230066"/>
    </source>
</evidence>
<dbReference type="AlphaFoldDB" id="A0A4E0RKS5"/>
<proteinExistence type="predicted"/>
<name>A0A4E0RKS5_FASHE</name>
<evidence type="ECO:0000256" key="1">
    <source>
        <dbReference type="SAM" id="MobiDB-lite"/>
    </source>
</evidence>
<feature type="region of interest" description="Disordered" evidence="1">
    <location>
        <begin position="766"/>
        <end position="812"/>
    </location>
</feature>
<protein>
    <submittedName>
        <fullName evidence="2">Uncharacterized protein</fullName>
    </submittedName>
</protein>
<comment type="caution">
    <text evidence="2">The sequence shown here is derived from an EMBL/GenBank/DDBJ whole genome shotgun (WGS) entry which is preliminary data.</text>
</comment>
<keyword evidence="3" id="KW-1185">Reference proteome</keyword>
<feature type="compositionally biased region" description="Low complexity" evidence="1">
    <location>
        <begin position="35"/>
        <end position="46"/>
    </location>
</feature>
<feature type="compositionally biased region" description="Polar residues" evidence="1">
    <location>
        <begin position="53"/>
        <end position="68"/>
    </location>
</feature>
<reference evidence="2" key="1">
    <citation type="submission" date="2019-03" db="EMBL/GenBank/DDBJ databases">
        <title>Improved annotation for the trematode Fasciola hepatica.</title>
        <authorList>
            <person name="Choi Y.-J."/>
            <person name="Martin J."/>
            <person name="Mitreva M."/>
        </authorList>
    </citation>
    <scope>NUCLEOTIDE SEQUENCE [LARGE SCALE GENOMIC DNA]</scope>
</reference>
<feature type="region of interest" description="Disordered" evidence="1">
    <location>
        <begin position="25"/>
        <end position="68"/>
    </location>
</feature>
<feature type="compositionally biased region" description="Polar residues" evidence="1">
    <location>
        <begin position="111"/>
        <end position="127"/>
    </location>
</feature>
<dbReference type="Proteomes" id="UP000230066">
    <property type="component" value="Unassembled WGS sequence"/>
</dbReference>
<dbReference type="EMBL" id="JXXN02003155">
    <property type="protein sequence ID" value="THD21898.1"/>
    <property type="molecule type" value="Genomic_DNA"/>
</dbReference>
<feature type="region of interest" description="Disordered" evidence="1">
    <location>
        <begin position="178"/>
        <end position="197"/>
    </location>
</feature>
<sequence>MHSNIGVRSKNNPPKSCLLFPSEAPYSCPDRPAKSPSSRSRVSVWESSDRFGNKNNHNTPSGPQCSPSIRFSRSNKWNSGDVESVPCLTKACFHTLDNSAHPNLCPTRNSATLSGRIQRSGRSTSAPGNEDSLPRIRCFTNVHGDVGRFNTPASRCASTPAVSKANVADSSGNFTEKPRGCGLFRGASEPGRRNEPRKTGLLEMTGYLSHRSQSHPSRPTTRSISRVGNNWWSRKNKDSKPPWFPAGRGGTAVSHHRQFQTISKSVRVSNFLYKIATKGCWDGPKWPSSSPTRSFMTIGFENLPAEACARAHRFQSNPTAPNYSTRHRSKQNLVRKQPCLFRACSTLSKDKCAESHTNLTRQTTVDRSLPVNHSKQSTILSRLTTGLVRPNVNRWTTNDNAESPEFRQPAIQSATLAPFSNPVQKSAKKNTGSIPFRLHAEFSNGRGMDLRMRPGITVKVSSKTVTSKNTQSTCDKPKLLHHTQEQEGAQWDSCIPCPESEAPVSPDPHSLNFHTISARSLTSLDLDVVASSCILNVSGDVCANNDEDTLELPRNTLFVPGPEPFACQNSSPASTSHGFSAGPVTYASLWDRTYDCPTLSDGISSECLMASSSTHPSRTSPLCANRAEEAWCDTLINRGSTRLKALSQETLVHVTDVSELTDNQYSSMASKAHSPVDGDCENENGSCQVTQDVELCDATTWSSLNDKNSAPHLENRPRIVENRAHLISKGDCSLHQTLKNSVLLCPQATQSIPVVSRCQPDQITSATKPSQSVVTSSPQKFSQWDRSARSGSSASRVKGISPAEEQSAFTRTRGRRRFLRKLKRTVRIISSGRKKSVVHN</sequence>
<evidence type="ECO:0000313" key="2">
    <source>
        <dbReference type="EMBL" id="THD21898.1"/>
    </source>
</evidence>
<feature type="compositionally biased region" description="Polar residues" evidence="1">
    <location>
        <begin position="766"/>
        <end position="785"/>
    </location>
</feature>